<dbReference type="EC" id="2.7.1.30" evidence="3"/>
<dbReference type="FunFam" id="3.30.420.40:FF:000033">
    <property type="entry name" value="glycerol kinase isoform X2"/>
    <property type="match status" value="1"/>
</dbReference>
<evidence type="ECO:0000256" key="11">
    <source>
        <dbReference type="ARBA" id="ARBA00071571"/>
    </source>
</evidence>
<evidence type="ECO:0000256" key="10">
    <source>
        <dbReference type="ARBA" id="ARBA00052101"/>
    </source>
</evidence>
<dbReference type="SUPFAM" id="SSF53067">
    <property type="entry name" value="Actin-like ATPase domain"/>
    <property type="match status" value="2"/>
</dbReference>
<dbReference type="Proteomes" id="UP000515163">
    <property type="component" value="Unplaced"/>
</dbReference>
<dbReference type="FunFam" id="3.30.420.40:FF:000177">
    <property type="entry name" value="Glycerol kinase"/>
    <property type="match status" value="1"/>
</dbReference>
<dbReference type="AlphaFoldDB" id="A0A6P8INL1"/>
<evidence type="ECO:0000256" key="1">
    <source>
        <dbReference type="ARBA" id="ARBA00005190"/>
    </source>
</evidence>
<dbReference type="UniPathway" id="UPA00618">
    <property type="reaction ID" value="UER00672"/>
</dbReference>
<evidence type="ECO:0000259" key="13">
    <source>
        <dbReference type="Pfam" id="PF00370"/>
    </source>
</evidence>
<dbReference type="RefSeq" id="XP_031568464.1">
    <property type="nucleotide sequence ID" value="XM_031712604.1"/>
</dbReference>
<feature type="domain" description="Carbohydrate kinase FGGY N-terminal" evidence="13">
    <location>
        <begin position="56"/>
        <end position="310"/>
    </location>
</feature>
<feature type="domain" description="Carbohydrate kinase FGGY C-terminal" evidence="14">
    <location>
        <begin position="320"/>
        <end position="510"/>
    </location>
</feature>
<comment type="catalytic activity">
    <reaction evidence="10">
        <text>glycerol + ATP = sn-glycerol 3-phosphate + ADP + H(+)</text>
        <dbReference type="Rhea" id="RHEA:21644"/>
        <dbReference type="ChEBI" id="CHEBI:15378"/>
        <dbReference type="ChEBI" id="CHEBI:17754"/>
        <dbReference type="ChEBI" id="CHEBI:30616"/>
        <dbReference type="ChEBI" id="CHEBI:57597"/>
        <dbReference type="ChEBI" id="CHEBI:456216"/>
        <dbReference type="EC" id="2.7.1.30"/>
    </reaction>
</comment>
<dbReference type="InterPro" id="IPR018485">
    <property type="entry name" value="FGGY_C"/>
</dbReference>
<dbReference type="GO" id="GO:0005524">
    <property type="term" value="F:ATP binding"/>
    <property type="evidence" value="ECO:0007669"/>
    <property type="project" value="UniProtKB-KW"/>
</dbReference>
<dbReference type="GO" id="GO:0006641">
    <property type="term" value="P:triglyceride metabolic process"/>
    <property type="evidence" value="ECO:0007669"/>
    <property type="project" value="TreeGrafter"/>
</dbReference>
<evidence type="ECO:0000256" key="7">
    <source>
        <dbReference type="ARBA" id="ARBA00022798"/>
    </source>
</evidence>
<dbReference type="PANTHER" id="PTHR10196:SF69">
    <property type="entry name" value="GLYCEROL KINASE"/>
    <property type="match status" value="1"/>
</dbReference>
<proteinExistence type="inferred from homology"/>
<protein>
    <recommendedName>
        <fullName evidence="11">Probable glycerol kinase</fullName>
        <ecNumber evidence="3">2.7.1.30</ecNumber>
    </recommendedName>
    <alternativeName>
        <fullName evidence="9">ATP:glycerol 3-phosphotransferase</fullName>
    </alternativeName>
</protein>
<keyword evidence="7" id="KW-0319">Glycerol metabolism</keyword>
<evidence type="ECO:0000256" key="4">
    <source>
        <dbReference type="ARBA" id="ARBA00022679"/>
    </source>
</evidence>
<evidence type="ECO:0000313" key="15">
    <source>
        <dbReference type="Proteomes" id="UP000515163"/>
    </source>
</evidence>
<evidence type="ECO:0000259" key="14">
    <source>
        <dbReference type="Pfam" id="PF02782"/>
    </source>
</evidence>
<dbReference type="PROSITE" id="PS00445">
    <property type="entry name" value="FGGY_KINASES_2"/>
    <property type="match status" value="1"/>
</dbReference>
<dbReference type="InterPro" id="IPR018483">
    <property type="entry name" value="Carb_kinase_FGGY_CS"/>
</dbReference>
<evidence type="ECO:0000256" key="8">
    <source>
        <dbReference type="ARBA" id="ARBA00022840"/>
    </source>
</evidence>
<reference evidence="16" key="1">
    <citation type="submission" date="2025-08" db="UniProtKB">
        <authorList>
            <consortium name="RefSeq"/>
        </authorList>
    </citation>
    <scope>IDENTIFICATION</scope>
    <source>
        <tissue evidence="16">Tentacle</tissue>
    </source>
</reference>
<dbReference type="OrthoDB" id="5422795at2759"/>
<dbReference type="GO" id="GO:0004370">
    <property type="term" value="F:glycerol kinase activity"/>
    <property type="evidence" value="ECO:0007669"/>
    <property type="project" value="UniProtKB-EC"/>
</dbReference>
<accession>A0A6P8INL1</accession>
<keyword evidence="5" id="KW-0547">Nucleotide-binding</keyword>
<keyword evidence="15" id="KW-1185">Reference proteome</keyword>
<dbReference type="InterPro" id="IPR043129">
    <property type="entry name" value="ATPase_NBD"/>
</dbReference>
<comment type="similarity">
    <text evidence="2 12">Belongs to the FGGY kinase family.</text>
</comment>
<keyword evidence="6 12" id="KW-0418">Kinase</keyword>
<dbReference type="CDD" id="cd07792">
    <property type="entry name" value="ASKHA_NBD_FGGY_GK1-3-like"/>
    <property type="match status" value="1"/>
</dbReference>
<dbReference type="NCBIfam" id="TIGR01311">
    <property type="entry name" value="glycerol_kin"/>
    <property type="match status" value="1"/>
</dbReference>
<gene>
    <name evidence="16" type="primary">LOC116303129</name>
</gene>
<dbReference type="InParanoid" id="A0A6P8INL1"/>
<evidence type="ECO:0000256" key="3">
    <source>
        <dbReference type="ARBA" id="ARBA00012099"/>
    </source>
</evidence>
<evidence type="ECO:0000313" key="16">
    <source>
        <dbReference type="RefSeq" id="XP_031568464.1"/>
    </source>
</evidence>
<keyword evidence="4 12" id="KW-0808">Transferase</keyword>
<evidence type="ECO:0000256" key="5">
    <source>
        <dbReference type="ARBA" id="ARBA00022741"/>
    </source>
</evidence>
<dbReference type="GO" id="GO:0046167">
    <property type="term" value="P:glycerol-3-phosphate biosynthetic process"/>
    <property type="evidence" value="ECO:0007669"/>
    <property type="project" value="TreeGrafter"/>
</dbReference>
<sequence length="595" mass="65179">MRLIIKSLLSYAQCINHLPLFSGVFTLRRLNFKGYSFFTSQTNMAASSYKDFGPLVGAIDQGTSSSRFLLFASKTAELLAFHQAEFESIYPKEGWVEQDPKVLLSSVYKCMEQTLQSCKDLNINPADIKALGITNQRETTVVWDKITGEPLHNAIVWLDTRTKSTVEKFVASNPKSTLDSVRSLCGLPINTYFSAVKLRWLIDNSEAVQKAVKEERCLFGTVDSWLLWNMTGGTKGGIHVTDITNASRTMLMNLKTGDWDPFLCKFFNIPTTVLPSIRSSSEIYGKMVNGPLVGTPISGVLGDQQAALVGQMCFSKGDAKNTYGTGCFLLYNTGLEPILSENGLLTTVAYKLGPDQPTIYALEGSVAIAGAAIKWLRDNLNLIKDSSEIESLSKSVDSSAGVYFVPAFSGLYAPYWQMDARGIIVGLTQFTNKAHVARATLEAVCFQSRELLDAMNEDCGIPLASLLVDGGMTVNNLLMQLQADILGISVERPTMPETTALGAAMAAGAAKGIEVWPLNPEDKSQINTDVFNPSMDAKERERHYAKWKKAVKRCMKWEVDEQTESEDETRTSSTLGPSLFLCGSVAILLLAAKLG</sequence>
<dbReference type="KEGG" id="aten:116303129"/>
<organism evidence="15 16">
    <name type="scientific">Actinia tenebrosa</name>
    <name type="common">Australian red waratah sea anemone</name>
    <dbReference type="NCBI Taxonomy" id="6105"/>
    <lineage>
        <taxon>Eukaryota</taxon>
        <taxon>Metazoa</taxon>
        <taxon>Cnidaria</taxon>
        <taxon>Anthozoa</taxon>
        <taxon>Hexacorallia</taxon>
        <taxon>Actiniaria</taxon>
        <taxon>Actiniidae</taxon>
        <taxon>Actinia</taxon>
    </lineage>
</organism>
<dbReference type="GO" id="GO:0005739">
    <property type="term" value="C:mitochondrion"/>
    <property type="evidence" value="ECO:0007669"/>
    <property type="project" value="TreeGrafter"/>
</dbReference>
<evidence type="ECO:0000256" key="9">
    <source>
        <dbReference type="ARBA" id="ARBA00043149"/>
    </source>
</evidence>
<name>A0A6P8INL1_ACTTE</name>
<dbReference type="InterPro" id="IPR018484">
    <property type="entry name" value="FGGY_N"/>
</dbReference>
<keyword evidence="8" id="KW-0067">ATP-binding</keyword>
<dbReference type="GO" id="GO:0019563">
    <property type="term" value="P:glycerol catabolic process"/>
    <property type="evidence" value="ECO:0007669"/>
    <property type="project" value="UniProtKB-UniPathway"/>
</dbReference>
<dbReference type="GeneID" id="116303129"/>
<evidence type="ECO:0000256" key="12">
    <source>
        <dbReference type="RuleBase" id="RU003733"/>
    </source>
</evidence>
<dbReference type="Pfam" id="PF02782">
    <property type="entry name" value="FGGY_C"/>
    <property type="match status" value="1"/>
</dbReference>
<dbReference type="PANTHER" id="PTHR10196">
    <property type="entry name" value="SUGAR KINASE"/>
    <property type="match status" value="1"/>
</dbReference>
<dbReference type="NCBIfam" id="NF000756">
    <property type="entry name" value="PRK00047.1"/>
    <property type="match status" value="1"/>
</dbReference>
<comment type="pathway">
    <text evidence="1">Polyol metabolism; glycerol degradation via glycerol kinase pathway; sn-glycerol 3-phosphate from glycerol: step 1/1.</text>
</comment>
<dbReference type="PROSITE" id="PS00933">
    <property type="entry name" value="FGGY_KINASES_1"/>
    <property type="match status" value="1"/>
</dbReference>
<evidence type="ECO:0000256" key="6">
    <source>
        <dbReference type="ARBA" id="ARBA00022777"/>
    </source>
</evidence>
<dbReference type="FunCoup" id="A0A6P8INL1">
    <property type="interactions" value="1616"/>
</dbReference>
<dbReference type="InterPro" id="IPR042018">
    <property type="entry name" value="GK1-3_metazoan-type"/>
</dbReference>
<evidence type="ECO:0000256" key="2">
    <source>
        <dbReference type="ARBA" id="ARBA00009156"/>
    </source>
</evidence>
<dbReference type="Gene3D" id="3.30.420.40">
    <property type="match status" value="2"/>
</dbReference>
<dbReference type="Pfam" id="PF00370">
    <property type="entry name" value="FGGY_N"/>
    <property type="match status" value="1"/>
</dbReference>
<dbReference type="InterPro" id="IPR005999">
    <property type="entry name" value="Glycerol_kin"/>
</dbReference>